<protein>
    <recommendedName>
        <fullName evidence="4">Translin-associated factor X-interacting protein 1 N-terminal domain-containing protein</fullName>
    </recommendedName>
</protein>
<feature type="coiled-coil region" evidence="2">
    <location>
        <begin position="159"/>
        <end position="326"/>
    </location>
</feature>
<evidence type="ECO:0000256" key="1">
    <source>
        <dbReference type="ARBA" id="ARBA00023054"/>
    </source>
</evidence>
<keyword evidence="6" id="KW-1185">Reference proteome</keyword>
<feature type="domain" description="Translin-associated factor X-interacting protein 1 N-terminal" evidence="4">
    <location>
        <begin position="86"/>
        <end position="184"/>
    </location>
</feature>
<evidence type="ECO:0000313" key="6">
    <source>
        <dbReference type="Proteomes" id="UP001470230"/>
    </source>
</evidence>
<evidence type="ECO:0000256" key="3">
    <source>
        <dbReference type="SAM" id="MobiDB-lite"/>
    </source>
</evidence>
<reference evidence="5 6" key="1">
    <citation type="submission" date="2024-04" db="EMBL/GenBank/DDBJ databases">
        <title>Tritrichomonas musculus Genome.</title>
        <authorList>
            <person name="Alves-Ferreira E."/>
            <person name="Grigg M."/>
            <person name="Lorenzi H."/>
            <person name="Galac M."/>
        </authorList>
    </citation>
    <scope>NUCLEOTIDE SEQUENCE [LARGE SCALE GENOMIC DNA]</scope>
    <source>
        <strain evidence="5 6">EAF2021</strain>
    </source>
</reference>
<gene>
    <name evidence="5" type="ORF">M9Y10_034627</name>
</gene>
<feature type="compositionally biased region" description="Polar residues" evidence="3">
    <location>
        <begin position="26"/>
        <end position="35"/>
    </location>
</feature>
<feature type="region of interest" description="Disordered" evidence="3">
    <location>
        <begin position="1"/>
        <end position="49"/>
    </location>
</feature>
<sequence>MDIKPPASSPKGGRPRKKNPRTRRNFQYNNSQSQPRKPHPPDQPFSPQIHWQDERRRINRSDAAPISRSERFYSELKTFIDTELSYSRNDSNRIFVYKQAFDTLIQEFQLCRPILERIKKNYDELSNELLLTKTNIRVEESTSMEITDDTFDEIVNSMKRIKEKEIKKSEMKADELLDKMTQLRVSKSDLTKELEAVESKRKDLKIVDKSLTEKIYDAQTKLFENTAEIRVKKAKISSLQQKIQKLEEKFSDTECSSQELHEQDQSLEKQLNDIVTKENNNSSALTNLLNEQKELDAKIADLENENWELQRQNRLIEQKYESIKQRKEYSDRNIRDKLSKFDNHIEDPIIDILHRLSKQYYKI</sequence>
<accession>A0ABR2KG11</accession>
<evidence type="ECO:0000259" key="4">
    <source>
        <dbReference type="Pfam" id="PF15739"/>
    </source>
</evidence>
<dbReference type="Pfam" id="PF15739">
    <property type="entry name" value="TSNAXIP1_N"/>
    <property type="match status" value="1"/>
</dbReference>
<feature type="compositionally biased region" description="Basic residues" evidence="3">
    <location>
        <begin position="13"/>
        <end position="24"/>
    </location>
</feature>
<dbReference type="InterPro" id="IPR032755">
    <property type="entry name" value="TSNAXIP1_N"/>
</dbReference>
<evidence type="ECO:0000256" key="2">
    <source>
        <dbReference type="SAM" id="Coils"/>
    </source>
</evidence>
<evidence type="ECO:0000313" key="5">
    <source>
        <dbReference type="EMBL" id="KAK8889873.1"/>
    </source>
</evidence>
<keyword evidence="1 2" id="KW-0175">Coiled coil</keyword>
<organism evidence="5 6">
    <name type="scientific">Tritrichomonas musculus</name>
    <dbReference type="NCBI Taxonomy" id="1915356"/>
    <lineage>
        <taxon>Eukaryota</taxon>
        <taxon>Metamonada</taxon>
        <taxon>Parabasalia</taxon>
        <taxon>Tritrichomonadida</taxon>
        <taxon>Tritrichomonadidae</taxon>
        <taxon>Tritrichomonas</taxon>
    </lineage>
</organism>
<proteinExistence type="predicted"/>
<name>A0ABR2KG11_9EUKA</name>
<dbReference type="EMBL" id="JAPFFF010000005">
    <property type="protein sequence ID" value="KAK8889873.1"/>
    <property type="molecule type" value="Genomic_DNA"/>
</dbReference>
<dbReference type="Proteomes" id="UP001470230">
    <property type="component" value="Unassembled WGS sequence"/>
</dbReference>
<comment type="caution">
    <text evidence="5">The sequence shown here is derived from an EMBL/GenBank/DDBJ whole genome shotgun (WGS) entry which is preliminary data.</text>
</comment>